<comment type="caution">
    <text evidence="1">The sequence shown here is derived from an EMBL/GenBank/DDBJ whole genome shotgun (WGS) entry which is preliminary data.</text>
</comment>
<dbReference type="InterPro" id="IPR023214">
    <property type="entry name" value="HAD_sf"/>
</dbReference>
<name>A0A916Y6X4_9SPHN</name>
<dbReference type="OrthoDB" id="7192139at2"/>
<keyword evidence="2" id="KW-1185">Reference proteome</keyword>
<protein>
    <recommendedName>
        <fullName evidence="3">HAD family hydrolase</fullName>
    </recommendedName>
</protein>
<dbReference type="SUPFAM" id="SSF56784">
    <property type="entry name" value="HAD-like"/>
    <property type="match status" value="1"/>
</dbReference>
<dbReference type="Gene3D" id="3.40.50.1000">
    <property type="entry name" value="HAD superfamily/HAD-like"/>
    <property type="match status" value="1"/>
</dbReference>
<organism evidence="1 2">
    <name type="scientific">Croceicoccus pelagius</name>
    <dbReference type="NCBI Taxonomy" id="1703341"/>
    <lineage>
        <taxon>Bacteria</taxon>
        <taxon>Pseudomonadati</taxon>
        <taxon>Pseudomonadota</taxon>
        <taxon>Alphaproteobacteria</taxon>
        <taxon>Sphingomonadales</taxon>
        <taxon>Erythrobacteraceae</taxon>
        <taxon>Croceicoccus</taxon>
    </lineage>
</organism>
<evidence type="ECO:0000313" key="2">
    <source>
        <dbReference type="Proteomes" id="UP000598997"/>
    </source>
</evidence>
<evidence type="ECO:0000313" key="1">
    <source>
        <dbReference type="EMBL" id="GGD33010.1"/>
    </source>
</evidence>
<dbReference type="Pfam" id="PF13344">
    <property type="entry name" value="Hydrolase_6"/>
    <property type="match status" value="1"/>
</dbReference>
<dbReference type="EMBL" id="BMIO01000001">
    <property type="protein sequence ID" value="GGD33010.1"/>
    <property type="molecule type" value="Genomic_DNA"/>
</dbReference>
<dbReference type="AlphaFoldDB" id="A0A916Y6X4"/>
<reference evidence="1 2" key="1">
    <citation type="journal article" date="2014" name="Int. J. Syst. Evol. Microbiol.">
        <title>Complete genome sequence of Corynebacterium casei LMG S-19264T (=DSM 44701T), isolated from a smear-ripened cheese.</title>
        <authorList>
            <consortium name="US DOE Joint Genome Institute (JGI-PGF)"/>
            <person name="Walter F."/>
            <person name="Albersmeier A."/>
            <person name="Kalinowski J."/>
            <person name="Ruckert C."/>
        </authorList>
    </citation>
    <scope>NUCLEOTIDE SEQUENCE [LARGE SCALE GENOMIC DNA]</scope>
    <source>
        <strain evidence="1 2">CGMCC 1.15358</strain>
    </source>
</reference>
<gene>
    <name evidence="1" type="ORF">GCM10010989_03820</name>
</gene>
<proteinExistence type="predicted"/>
<dbReference type="RefSeq" id="WP_066765434.1">
    <property type="nucleotide sequence ID" value="NZ_BMIO01000001.1"/>
</dbReference>
<sequence length="209" mass="23426">MKRPLVITDCDEVLLFMVNHFRDWLGEEHGVDMTLAQGFENALRYRETGEPVEREEIWKLLGGFFDTEMHRQDLIPGADEAIGALSEKADVVVLTNLQDHRRENRTQQLKKLGIDLQVYTNQGPKGPALQKILDEHGADRPAFFIDDLAIHHGSVAGVAPQVTRLHFVGEPDVAPHATCAYTAGDAHARIDAWDEALPWLMKQIEGDDA</sequence>
<accession>A0A916Y6X4</accession>
<evidence type="ECO:0008006" key="3">
    <source>
        <dbReference type="Google" id="ProtNLM"/>
    </source>
</evidence>
<dbReference type="InterPro" id="IPR036412">
    <property type="entry name" value="HAD-like_sf"/>
</dbReference>
<dbReference type="InterPro" id="IPR006357">
    <property type="entry name" value="HAD-SF_hydro_IIA"/>
</dbReference>
<dbReference type="Proteomes" id="UP000598997">
    <property type="component" value="Unassembled WGS sequence"/>
</dbReference>